<evidence type="ECO:0000313" key="2">
    <source>
        <dbReference type="EMBL" id="MBK1878205.1"/>
    </source>
</evidence>
<dbReference type="InterPro" id="IPR006145">
    <property type="entry name" value="PsdUridine_synth_RsuA/RluA"/>
</dbReference>
<gene>
    <name evidence="2" type="ORF">JIN87_15100</name>
</gene>
<dbReference type="GO" id="GO:0006396">
    <property type="term" value="P:RNA processing"/>
    <property type="evidence" value="ECO:0007669"/>
    <property type="project" value="UniProtKB-ARBA"/>
</dbReference>
<dbReference type="GO" id="GO:0003723">
    <property type="term" value="F:RNA binding"/>
    <property type="evidence" value="ECO:0007669"/>
    <property type="project" value="InterPro"/>
</dbReference>
<dbReference type="Gene3D" id="3.30.2350.10">
    <property type="entry name" value="Pseudouridine synthase"/>
    <property type="match status" value="1"/>
</dbReference>
<dbReference type="GO" id="GO:0001522">
    <property type="term" value="P:pseudouridine synthesis"/>
    <property type="evidence" value="ECO:0007669"/>
    <property type="project" value="InterPro"/>
</dbReference>
<dbReference type="SUPFAM" id="SSF55120">
    <property type="entry name" value="Pseudouridine synthase"/>
    <property type="match status" value="1"/>
</dbReference>
<proteinExistence type="predicted"/>
<dbReference type="AlphaFoldDB" id="A0A934RZ57"/>
<dbReference type="Proteomes" id="UP000617628">
    <property type="component" value="Unassembled WGS sequence"/>
</dbReference>
<keyword evidence="3" id="KW-1185">Reference proteome</keyword>
<dbReference type="GO" id="GO:0009982">
    <property type="term" value="F:pseudouridine synthase activity"/>
    <property type="evidence" value="ECO:0007669"/>
    <property type="project" value="InterPro"/>
</dbReference>
<dbReference type="GO" id="GO:0140098">
    <property type="term" value="F:catalytic activity, acting on RNA"/>
    <property type="evidence" value="ECO:0007669"/>
    <property type="project" value="UniProtKB-ARBA"/>
</dbReference>
<sequence length="218" mass="24358">MEETSEPAILYDAPGFVVVNKPSGMLSEGGGEREVDLEQRVSELVGRKVWCCHRLDRLTSGVLVLRKGKRFLKELSAQFESRGVRKEYWLLVDGVWDKRIQRVESQIDRVGPGRFANVDEGGKRAVSTFQLLASSSDLGVSLVRGLLKTGRTHQLRLHAQLCGCPVYGDPLYGECREGAVFGLHARSLRMSHPETGEAMEFLAEPPGVWASMRRELDF</sequence>
<dbReference type="InterPro" id="IPR050188">
    <property type="entry name" value="RluA_PseudoU_synthase"/>
</dbReference>
<dbReference type="Pfam" id="PF00849">
    <property type="entry name" value="PseudoU_synth_2"/>
    <property type="match status" value="1"/>
</dbReference>
<evidence type="ECO:0000259" key="1">
    <source>
        <dbReference type="Pfam" id="PF00849"/>
    </source>
</evidence>
<comment type="caution">
    <text evidence="2">The sequence shown here is derived from an EMBL/GenBank/DDBJ whole genome shotgun (WGS) entry which is preliminary data.</text>
</comment>
<evidence type="ECO:0000313" key="3">
    <source>
        <dbReference type="Proteomes" id="UP000617628"/>
    </source>
</evidence>
<dbReference type="EMBL" id="JAENIL010000027">
    <property type="protein sequence ID" value="MBK1878205.1"/>
    <property type="molecule type" value="Genomic_DNA"/>
</dbReference>
<dbReference type="CDD" id="cd02869">
    <property type="entry name" value="PseudoU_synth_RluA_like"/>
    <property type="match status" value="1"/>
</dbReference>
<feature type="domain" description="Pseudouridine synthase RsuA/RluA-like" evidence="1">
    <location>
        <begin position="16"/>
        <end position="160"/>
    </location>
</feature>
<organism evidence="2 3">
    <name type="scientific">Pelagicoccus mobilis</name>
    <dbReference type="NCBI Taxonomy" id="415221"/>
    <lineage>
        <taxon>Bacteria</taxon>
        <taxon>Pseudomonadati</taxon>
        <taxon>Verrucomicrobiota</taxon>
        <taxon>Opitutia</taxon>
        <taxon>Puniceicoccales</taxon>
        <taxon>Pelagicoccaceae</taxon>
        <taxon>Pelagicoccus</taxon>
    </lineage>
</organism>
<dbReference type="InterPro" id="IPR020103">
    <property type="entry name" value="PsdUridine_synth_cat_dom_sf"/>
</dbReference>
<accession>A0A934RZ57</accession>
<reference evidence="2" key="1">
    <citation type="submission" date="2021-01" db="EMBL/GenBank/DDBJ databases">
        <title>Modified the classification status of verrucomicrobia.</title>
        <authorList>
            <person name="Feng X."/>
        </authorList>
    </citation>
    <scope>NUCLEOTIDE SEQUENCE</scope>
    <source>
        <strain evidence="2">KCTC 13126</strain>
    </source>
</reference>
<name>A0A934RZ57_9BACT</name>
<dbReference type="RefSeq" id="WP_200356417.1">
    <property type="nucleotide sequence ID" value="NZ_JAENIL010000027.1"/>
</dbReference>
<dbReference type="PANTHER" id="PTHR21600">
    <property type="entry name" value="MITOCHONDRIAL RNA PSEUDOURIDINE SYNTHASE"/>
    <property type="match status" value="1"/>
</dbReference>
<protein>
    <submittedName>
        <fullName evidence="2">RluA family pseudouridine synthase</fullName>
    </submittedName>
</protein>